<dbReference type="Proteomes" id="UP001595772">
    <property type="component" value="Unassembled WGS sequence"/>
</dbReference>
<protein>
    <submittedName>
        <fullName evidence="1">DUF6119 family protein</fullName>
    </submittedName>
</protein>
<dbReference type="InterPro" id="IPR026487">
    <property type="entry name" value="CHP04141"/>
</dbReference>
<comment type="caution">
    <text evidence="1">The sequence shown here is derived from an EMBL/GenBank/DDBJ whole genome shotgun (WGS) entry which is preliminary data.</text>
</comment>
<name>A0ABV8H2S8_9BACI</name>
<dbReference type="NCBIfam" id="TIGR04141">
    <property type="entry name" value="TIGR04141 family sporadically distributed protein"/>
    <property type="match status" value="1"/>
</dbReference>
<dbReference type="Pfam" id="PF19614">
    <property type="entry name" value="DUF6119"/>
    <property type="match status" value="1"/>
</dbReference>
<evidence type="ECO:0000313" key="1">
    <source>
        <dbReference type="EMBL" id="MFC4025167.1"/>
    </source>
</evidence>
<evidence type="ECO:0000313" key="2">
    <source>
        <dbReference type="Proteomes" id="UP001595772"/>
    </source>
</evidence>
<reference evidence="2" key="1">
    <citation type="journal article" date="2019" name="Int. J. Syst. Evol. Microbiol.">
        <title>The Global Catalogue of Microorganisms (GCM) 10K type strain sequencing project: providing services to taxonomists for standard genome sequencing and annotation.</title>
        <authorList>
            <consortium name="The Broad Institute Genomics Platform"/>
            <consortium name="The Broad Institute Genome Sequencing Center for Infectious Disease"/>
            <person name="Wu L."/>
            <person name="Ma J."/>
        </authorList>
    </citation>
    <scope>NUCLEOTIDE SEQUENCE [LARGE SCALE GENOMIC DNA]</scope>
    <source>
        <strain evidence="2">IBRC-M 10703</strain>
    </source>
</reference>
<dbReference type="EMBL" id="JBHSAO010000011">
    <property type="protein sequence ID" value="MFC4025167.1"/>
    <property type="molecule type" value="Genomic_DNA"/>
</dbReference>
<sequence>MSASNYTIYQLKTDKCWQEIIDEFNEDKEEDKQFRTKNNKSDVNFPNIKEYRLYTRAAETEPAWAKALNELVDDLGAVDNINNSYVLFLELQEGSFVATGGHGYSVIENDKNFDFGMELLSRLIKRNDSVIKKINDRHLVGNVVGGNYLYHQKVSVDTEKGFNKYFSEIYTALPSKTIEAKLGIKIKTKKEDFRFLAKDSIKLSKSLTLRELDIFLNNISQLLKEEGYAINPIYQINKKDPLNKELDKRLMKMLIAYLEDPHRDNGVKIVPFYNVFDLHYIQIGESNRLNYQNEKDIIRHLQGNISFDKEISDLLSIINEIKLIATVEDGEEIVRTLYSHLEAHVLHEDRTYWLRDGVWLYLEREFVKEINSKFLTNITNVYNQEFKLEDINDWTDEDEKEGDFNFGHNELPDVYVLDKILYENIEICDLLVKKEEELFFVHVKDGLGGDTRVLANQIETSMRMLYEGIHVNGQILEDYYNNIIQKIKKPEVNKEESTLSLAARKFKVDFPDKDSFIDLIRKMEKNIIFVFAYRPLDRHNFFNPETIKSTPAKLSMLNLAEVRNEFNFGLEFLKVRRNTDVFRVGKADYYNEAVPVLPSF</sequence>
<dbReference type="RefSeq" id="WP_379497658.1">
    <property type="nucleotide sequence ID" value="NZ_JBHSAO010000011.1"/>
</dbReference>
<gene>
    <name evidence="1" type="ORF">ACFOUV_15335</name>
</gene>
<keyword evidence="2" id="KW-1185">Reference proteome</keyword>
<accession>A0ABV8H2S8</accession>
<proteinExistence type="predicted"/>
<organism evidence="1 2">
    <name type="scientific">Oceanobacillus longus</name>
    <dbReference type="NCBI Taxonomy" id="930120"/>
    <lineage>
        <taxon>Bacteria</taxon>
        <taxon>Bacillati</taxon>
        <taxon>Bacillota</taxon>
        <taxon>Bacilli</taxon>
        <taxon>Bacillales</taxon>
        <taxon>Bacillaceae</taxon>
        <taxon>Oceanobacillus</taxon>
    </lineage>
</organism>